<sequence>MVKHMPSIAANQQPTIRIITANYCEKLAVYAMMDNITTFVKYKTEGEFSVYTVGFIGEHKCVSTKLPQIGQSRAAQISSGNTTTRLLVQKQDLVTQRPTACCRENRGELHKETRKGLLRTPYIHEGQELMEKQEADLNRAPKEFDKLYISTGESSTLTD</sequence>
<dbReference type="PANTHER" id="PTHR47705:SF1">
    <property type="entry name" value="PNP_UDP_1 DOMAIN-CONTAINING PROTEIN"/>
    <property type="match status" value="1"/>
</dbReference>
<reference evidence="1" key="1">
    <citation type="submission" date="2022-08" db="UniProtKB">
        <authorList>
            <consortium name="EnsemblMetazoa"/>
        </authorList>
    </citation>
    <scope>IDENTIFICATION</scope>
    <source>
        <strain evidence="1">05x7-T-G4-1.051#20</strain>
    </source>
</reference>
<dbReference type="GO" id="GO:0003824">
    <property type="term" value="F:catalytic activity"/>
    <property type="evidence" value="ECO:0007669"/>
    <property type="project" value="InterPro"/>
</dbReference>
<dbReference type="PANTHER" id="PTHR47705">
    <property type="entry name" value="AGAP000321-PA"/>
    <property type="match status" value="1"/>
</dbReference>
<name>A0A8W8NBS8_MAGGI</name>
<organism evidence="1 2">
    <name type="scientific">Magallana gigas</name>
    <name type="common">Pacific oyster</name>
    <name type="synonym">Crassostrea gigas</name>
    <dbReference type="NCBI Taxonomy" id="29159"/>
    <lineage>
        <taxon>Eukaryota</taxon>
        <taxon>Metazoa</taxon>
        <taxon>Spiralia</taxon>
        <taxon>Lophotrochozoa</taxon>
        <taxon>Mollusca</taxon>
        <taxon>Bivalvia</taxon>
        <taxon>Autobranchia</taxon>
        <taxon>Pteriomorphia</taxon>
        <taxon>Ostreida</taxon>
        <taxon>Ostreoidea</taxon>
        <taxon>Ostreidae</taxon>
        <taxon>Magallana</taxon>
    </lineage>
</organism>
<dbReference type="GO" id="GO:0009116">
    <property type="term" value="P:nucleoside metabolic process"/>
    <property type="evidence" value="ECO:0007669"/>
    <property type="project" value="InterPro"/>
</dbReference>
<evidence type="ECO:0000313" key="1">
    <source>
        <dbReference type="EnsemblMetazoa" id="G5516.1:cds"/>
    </source>
</evidence>
<dbReference type="Proteomes" id="UP000005408">
    <property type="component" value="Unassembled WGS sequence"/>
</dbReference>
<evidence type="ECO:0000313" key="2">
    <source>
        <dbReference type="Proteomes" id="UP000005408"/>
    </source>
</evidence>
<dbReference type="InterPro" id="IPR035994">
    <property type="entry name" value="Nucleoside_phosphorylase_sf"/>
</dbReference>
<protein>
    <submittedName>
        <fullName evidence="1">Uncharacterized protein</fullName>
    </submittedName>
</protein>
<proteinExistence type="predicted"/>
<keyword evidence="2" id="KW-1185">Reference proteome</keyword>
<dbReference type="AlphaFoldDB" id="A0A8W8NBS8"/>
<dbReference type="Gene3D" id="3.40.50.1580">
    <property type="entry name" value="Nucleoside phosphorylase domain"/>
    <property type="match status" value="1"/>
</dbReference>
<dbReference type="EnsemblMetazoa" id="G5516.1">
    <property type="protein sequence ID" value="G5516.1:cds"/>
    <property type="gene ID" value="G5516"/>
</dbReference>
<accession>A0A8W8NBS8</accession>